<dbReference type="Gene3D" id="4.10.220.110">
    <property type="match status" value="1"/>
</dbReference>
<dbReference type="SUPFAM" id="SSF69255">
    <property type="entry name" value="gp5 N-terminal domain-like"/>
    <property type="match status" value="1"/>
</dbReference>
<dbReference type="Pfam" id="PF05954">
    <property type="entry name" value="Phage_GPD"/>
    <property type="match status" value="1"/>
</dbReference>
<dbReference type="Pfam" id="PF22178">
    <property type="entry name" value="Gp5_trimer_C"/>
    <property type="match status" value="1"/>
</dbReference>
<sequence>MATNNEITTIKIQVSGTDGDISFAHLAIQQRLADLNTFSFTWRLPAEEASLSDKVNFYKNNLGKEVTININDSFTFKGIIEHINCTNQFLHNTEYAITGRGLLLKLDAIKQCKSFIKKTLKDIFEALGNGSPLKLEPAYTEQLFYTVQYNQTSFEFYTMLAARYGEWLYYNGEELVLGKPDTNAVELKLAEGAVTDLSLSARIQQAPTKVTGFDNYKGEYITSEVEAAKPGGSGMVDAALEASEAFYGKSQEPAFYGHSMKVEVLDKITELHQQASAASAVYITGNTRNNMIRIGGTIKVVDENDNATEFVVIELEIRSNGYEDYSNRFMAIPAESAVPPYTNPHLFPKSYAQLATVVDNEDADGLARIKVRMAWQPDGETTPWISVMVPHAGTDTGFRFLPEVDDEVMIDFIAQNAERPFVVGAVYSERNQSNIAHASNNLKIIGTRSGNRITFDDDAGSIKIVDKAGSFILLAGDGNIQIEAAKDLQITVAEKTQITIGSDMKCDVGANNELTIGSNNTLTVARSNTTTFGETNTVSIGSSQSITIGSNSTETIGGGLTIVSAAGTKLTDGASVEISAPSTKVEGAAAVEISGGATATLQGGATTTVKGGIVMIN</sequence>
<keyword evidence="4" id="KW-1185">Reference proteome</keyword>
<dbReference type="Proteomes" id="UP001597511">
    <property type="component" value="Unassembled WGS sequence"/>
</dbReference>
<reference evidence="4" key="1">
    <citation type="journal article" date="2019" name="Int. J. Syst. Evol. Microbiol.">
        <title>The Global Catalogue of Microorganisms (GCM) 10K type strain sequencing project: providing services to taxonomists for standard genome sequencing and annotation.</title>
        <authorList>
            <consortium name="The Broad Institute Genomics Platform"/>
            <consortium name="The Broad Institute Genome Sequencing Center for Infectious Disease"/>
            <person name="Wu L."/>
            <person name="Ma J."/>
        </authorList>
    </citation>
    <scope>NUCLEOTIDE SEQUENCE [LARGE SCALE GENOMIC DNA]</scope>
    <source>
        <strain evidence="4">KCTC 23299</strain>
    </source>
</reference>
<dbReference type="SUPFAM" id="SSF69279">
    <property type="entry name" value="Phage tail proteins"/>
    <property type="match status" value="1"/>
</dbReference>
<dbReference type="EMBL" id="JBHUOZ010000001">
    <property type="protein sequence ID" value="MFD2919145.1"/>
    <property type="molecule type" value="Genomic_DNA"/>
</dbReference>
<name>A0ABW6A3R9_9BACT</name>
<dbReference type="Gene3D" id="2.30.110.50">
    <property type="match status" value="1"/>
</dbReference>
<evidence type="ECO:0000259" key="1">
    <source>
        <dbReference type="Pfam" id="PF04717"/>
    </source>
</evidence>
<dbReference type="Gene3D" id="2.40.50.230">
    <property type="entry name" value="Gp5 N-terminal domain"/>
    <property type="match status" value="1"/>
</dbReference>
<dbReference type="InterPro" id="IPR006531">
    <property type="entry name" value="Gp5/Vgr_OB"/>
</dbReference>
<gene>
    <name evidence="3" type="ORF">ACFS6H_05425</name>
</gene>
<dbReference type="InterPro" id="IPR054030">
    <property type="entry name" value="Gp5_Vgr_C"/>
</dbReference>
<dbReference type="InterPro" id="IPR037026">
    <property type="entry name" value="Vgr_OB-fold_dom_sf"/>
</dbReference>
<feature type="domain" description="Gp5/Type VI secretion system Vgr protein OB-fold" evidence="1">
    <location>
        <begin position="354"/>
        <end position="427"/>
    </location>
</feature>
<evidence type="ECO:0000313" key="4">
    <source>
        <dbReference type="Proteomes" id="UP001597511"/>
    </source>
</evidence>
<dbReference type="SUPFAM" id="SSF69349">
    <property type="entry name" value="Phage fibre proteins"/>
    <property type="match status" value="1"/>
</dbReference>
<proteinExistence type="predicted"/>
<comment type="caution">
    <text evidence="3">The sequence shown here is derived from an EMBL/GenBank/DDBJ whole genome shotgun (WGS) entry which is preliminary data.</text>
</comment>
<organism evidence="3 4">
    <name type="scientific">Terrimonas rubra</name>
    <dbReference type="NCBI Taxonomy" id="1035890"/>
    <lineage>
        <taxon>Bacteria</taxon>
        <taxon>Pseudomonadati</taxon>
        <taxon>Bacteroidota</taxon>
        <taxon>Chitinophagia</taxon>
        <taxon>Chitinophagales</taxon>
        <taxon>Chitinophagaceae</taxon>
        <taxon>Terrimonas</taxon>
    </lineage>
</organism>
<feature type="domain" description="Gp5/Type VI secretion system Vgr C-terminal trimerisation" evidence="2">
    <location>
        <begin position="476"/>
        <end position="559"/>
    </location>
</feature>
<dbReference type="Pfam" id="PF04717">
    <property type="entry name" value="Phage_base_V"/>
    <property type="match status" value="1"/>
</dbReference>
<protein>
    <submittedName>
        <fullName evidence="3">Type VI secretion system Vgr family protein</fullName>
    </submittedName>
</protein>
<dbReference type="Gene3D" id="3.55.50.10">
    <property type="entry name" value="Baseplate protein-like domains"/>
    <property type="match status" value="1"/>
</dbReference>
<accession>A0ABW6A3R9</accession>
<evidence type="ECO:0000259" key="2">
    <source>
        <dbReference type="Pfam" id="PF22178"/>
    </source>
</evidence>
<dbReference type="RefSeq" id="WP_386096048.1">
    <property type="nucleotide sequence ID" value="NZ_JBHUOZ010000001.1"/>
</dbReference>
<evidence type="ECO:0000313" key="3">
    <source>
        <dbReference type="EMBL" id="MFD2919145.1"/>
    </source>
</evidence>